<keyword evidence="13 16" id="KW-0520">NAD</keyword>
<dbReference type="EMBL" id="SMGQ01000011">
    <property type="protein sequence ID" value="TCK98434.1"/>
    <property type="molecule type" value="Genomic_DNA"/>
</dbReference>
<evidence type="ECO:0000256" key="4">
    <source>
        <dbReference type="ARBA" id="ARBA00004762"/>
    </source>
</evidence>
<evidence type="ECO:0000256" key="1">
    <source>
        <dbReference type="ARBA" id="ARBA00000624"/>
    </source>
</evidence>
<comment type="pathway">
    <text evidence="4 16 17">Amino-acid biosynthesis; L-leucine biosynthesis; L-leucine from 3-methyl-2-oxobutanoate: step 3/4.</text>
</comment>
<dbReference type="EC" id="1.1.1.85" evidence="16"/>
<feature type="binding site" evidence="16">
    <location>
        <position position="117"/>
    </location>
    <ligand>
        <name>substrate</name>
    </ligand>
</feature>
<feature type="binding site" evidence="16">
    <location>
        <position position="255"/>
    </location>
    <ligand>
        <name>Mg(2+)</name>
        <dbReference type="ChEBI" id="CHEBI:18420"/>
    </ligand>
</feature>
<keyword evidence="11 16" id="KW-0460">Magnesium</keyword>
<feature type="binding site" evidence="16">
    <location>
        <begin position="87"/>
        <end position="100"/>
    </location>
    <ligand>
        <name>NAD(+)</name>
        <dbReference type="ChEBI" id="CHEBI:57540"/>
    </ligand>
</feature>
<dbReference type="Proteomes" id="UP000294545">
    <property type="component" value="Unassembled WGS sequence"/>
</dbReference>
<dbReference type="HAMAP" id="MF_01033">
    <property type="entry name" value="LeuB_type1"/>
    <property type="match status" value="1"/>
</dbReference>
<dbReference type="SMART" id="SM01329">
    <property type="entry name" value="Iso_dh"/>
    <property type="match status" value="1"/>
</dbReference>
<dbReference type="GO" id="GO:0000287">
    <property type="term" value="F:magnesium ion binding"/>
    <property type="evidence" value="ECO:0007669"/>
    <property type="project" value="InterPro"/>
</dbReference>
<evidence type="ECO:0000256" key="12">
    <source>
        <dbReference type="ARBA" id="ARBA00023002"/>
    </source>
</evidence>
<dbReference type="InterPro" id="IPR024084">
    <property type="entry name" value="IsoPropMal-DH-like_dom"/>
</dbReference>
<dbReference type="NCBIfam" id="TIGR00169">
    <property type="entry name" value="leuB"/>
    <property type="match status" value="1"/>
</dbReference>
<feature type="binding site" evidence="16">
    <location>
        <position position="231"/>
    </location>
    <ligand>
        <name>Mg(2+)</name>
        <dbReference type="ChEBI" id="CHEBI:18420"/>
    </ligand>
</feature>
<dbReference type="Pfam" id="PF00180">
    <property type="entry name" value="Iso_dh"/>
    <property type="match status" value="1"/>
</dbReference>
<evidence type="ECO:0000256" key="9">
    <source>
        <dbReference type="ARBA" id="ARBA00022605"/>
    </source>
</evidence>
<comment type="subcellular location">
    <subcellularLocation>
        <location evidence="3 16">Cytoplasm</location>
    </subcellularLocation>
</comment>
<feature type="binding site" evidence="16">
    <location>
        <position position="107"/>
    </location>
    <ligand>
        <name>substrate</name>
    </ligand>
</feature>
<evidence type="ECO:0000256" key="11">
    <source>
        <dbReference type="ARBA" id="ARBA00022842"/>
    </source>
</evidence>
<evidence type="ECO:0000256" key="15">
    <source>
        <dbReference type="ARBA" id="ARBA00023577"/>
    </source>
</evidence>
<dbReference type="InterPro" id="IPR004429">
    <property type="entry name" value="Isopropylmalate_DH"/>
</dbReference>
<comment type="cofactor">
    <cofactor evidence="2">
        <name>Mn(2+)</name>
        <dbReference type="ChEBI" id="CHEBI:29035"/>
    </cofactor>
</comment>
<dbReference type="GO" id="GO:0005829">
    <property type="term" value="C:cytosol"/>
    <property type="evidence" value="ECO:0007669"/>
    <property type="project" value="TreeGrafter"/>
</dbReference>
<feature type="domain" description="Isopropylmalate dehydrogenase-like" evidence="18">
    <location>
        <begin position="15"/>
        <end position="360"/>
    </location>
</feature>
<dbReference type="AlphaFoldDB" id="A0A4R1N334"/>
<dbReference type="PANTHER" id="PTHR42979:SF1">
    <property type="entry name" value="3-ISOPROPYLMALATE DEHYDROGENASE"/>
    <property type="match status" value="1"/>
</dbReference>
<feature type="site" description="Important for catalysis" evidence="16">
    <location>
        <position position="199"/>
    </location>
</feature>
<sequence>MVVKKIRSRIQMNYKIAVIPGDGIGPDIIKEAQRVLEKIGEVYGHTFEYSELLAGGAALDAEGIPLPQKTIDECKNSDSVLLGAVGGPKWDHLDGKMRPEQALLGLRSGLGLFANLRPAVLFNELKAACPLKDEIIGDDGLDIMCVRELTGGIYFGKRGTDGSKAFDTLEYSEEEVKRIAKQAFEIAMKRDKKVTSVDKANILDTSRLWRKVVEEVAKDYPEVTYEHMYVDNAAMQLVRYPKQFDVILTGNMFGDILSDEASMITGSIGMLPSASLGEGKVGMYEPIHGSAPDIAGQNIANPIATILSTAMMLRYSFSLEKEADAIENAVKSVLAKGYRTKDIVGTGEQSVGTNEMGDLIVQEIQK</sequence>
<keyword evidence="16" id="KW-0464">Manganese</keyword>
<keyword evidence="7 16" id="KW-0432">Leucine biosynthesis</keyword>
<evidence type="ECO:0000256" key="2">
    <source>
        <dbReference type="ARBA" id="ARBA00001936"/>
    </source>
</evidence>
<dbReference type="GO" id="GO:0051287">
    <property type="term" value="F:NAD binding"/>
    <property type="evidence" value="ECO:0007669"/>
    <property type="project" value="InterPro"/>
</dbReference>
<dbReference type="GO" id="GO:0003862">
    <property type="term" value="F:3-isopropylmalate dehydrogenase activity"/>
    <property type="evidence" value="ECO:0007669"/>
    <property type="project" value="UniProtKB-UniRule"/>
</dbReference>
<dbReference type="InterPro" id="IPR019818">
    <property type="entry name" value="IsoCit/isopropylmalate_DH_CS"/>
</dbReference>
<name>A0A4R1N334_9FIRM</name>
<evidence type="ECO:0000256" key="5">
    <source>
        <dbReference type="ARBA" id="ARBA00008319"/>
    </source>
</evidence>
<proteinExistence type="inferred from homology"/>
<evidence type="ECO:0000256" key="6">
    <source>
        <dbReference type="ARBA" id="ARBA00011738"/>
    </source>
</evidence>
<comment type="similarity">
    <text evidence="5 16">Belongs to the isocitrate and isopropylmalate dehydrogenases family. LeuB type 1 subfamily.</text>
</comment>
<dbReference type="SUPFAM" id="SSF53659">
    <property type="entry name" value="Isocitrate/Isopropylmalate dehydrogenase-like"/>
    <property type="match status" value="1"/>
</dbReference>
<keyword evidence="12 16" id="KW-0560">Oxidoreductase</keyword>
<keyword evidence="9 16" id="KW-0028">Amino-acid biosynthesis</keyword>
<evidence type="ECO:0000256" key="3">
    <source>
        <dbReference type="ARBA" id="ARBA00004496"/>
    </source>
</evidence>
<evidence type="ECO:0000259" key="18">
    <source>
        <dbReference type="SMART" id="SM01329"/>
    </source>
</evidence>
<dbReference type="UniPathway" id="UPA00048">
    <property type="reaction ID" value="UER00072"/>
</dbReference>
<accession>A0A4R1N334</accession>
<comment type="subunit">
    <text evidence="6 16 17">Homodimer.</text>
</comment>
<evidence type="ECO:0000313" key="20">
    <source>
        <dbReference type="Proteomes" id="UP000294545"/>
    </source>
</evidence>
<dbReference type="Gene3D" id="3.40.718.10">
    <property type="entry name" value="Isopropylmalate Dehydrogenase"/>
    <property type="match status" value="1"/>
</dbReference>
<comment type="caution">
    <text evidence="19">The sequence shown here is derived from an EMBL/GenBank/DDBJ whole genome shotgun (WGS) entry which is preliminary data.</text>
</comment>
<evidence type="ECO:0000256" key="16">
    <source>
        <dbReference type="HAMAP-Rule" id="MF_01033"/>
    </source>
</evidence>
<evidence type="ECO:0000256" key="14">
    <source>
        <dbReference type="ARBA" id="ARBA00023304"/>
    </source>
</evidence>
<keyword evidence="20" id="KW-1185">Reference proteome</keyword>
<dbReference type="PANTHER" id="PTHR42979">
    <property type="entry name" value="3-ISOPROPYLMALATE DEHYDROGENASE"/>
    <property type="match status" value="1"/>
</dbReference>
<evidence type="ECO:0000256" key="13">
    <source>
        <dbReference type="ARBA" id="ARBA00023027"/>
    </source>
</evidence>
<keyword evidence="14 16" id="KW-0100">Branched-chain amino acid biosynthesis</keyword>
<evidence type="ECO:0000256" key="17">
    <source>
        <dbReference type="RuleBase" id="RU004445"/>
    </source>
</evidence>
<comment type="catalytic activity">
    <reaction evidence="1 16 17">
        <text>(2R,3S)-3-isopropylmalate + NAD(+) = 4-methyl-2-oxopentanoate + CO2 + NADH</text>
        <dbReference type="Rhea" id="RHEA:32271"/>
        <dbReference type="ChEBI" id="CHEBI:16526"/>
        <dbReference type="ChEBI" id="CHEBI:17865"/>
        <dbReference type="ChEBI" id="CHEBI:35121"/>
        <dbReference type="ChEBI" id="CHEBI:57540"/>
        <dbReference type="ChEBI" id="CHEBI:57945"/>
        <dbReference type="EC" id="1.1.1.85"/>
    </reaction>
</comment>
<feature type="binding site" evidence="16">
    <location>
        <position position="259"/>
    </location>
    <ligand>
        <name>Mg(2+)</name>
        <dbReference type="ChEBI" id="CHEBI:18420"/>
    </ligand>
</feature>
<comment type="function">
    <text evidence="15 16 17">Catalyzes the oxidation of 3-carboxy-2-hydroxy-4-methylpentanoate (3-isopropylmalate) to 3-carboxy-4-methyl-2-oxopentanoate. The product decarboxylates to 4-methyl-2 oxopentanoate.</text>
</comment>
<feature type="binding site" evidence="16">
    <location>
        <begin position="289"/>
        <end position="301"/>
    </location>
    <ligand>
        <name>NAD(+)</name>
        <dbReference type="ChEBI" id="CHEBI:57540"/>
    </ligand>
</feature>
<reference evidence="19 20" key="1">
    <citation type="submission" date="2019-03" db="EMBL/GenBank/DDBJ databases">
        <title>Genomic Encyclopedia of Type Strains, Phase IV (KMG-IV): sequencing the most valuable type-strain genomes for metagenomic binning, comparative biology and taxonomic classification.</title>
        <authorList>
            <person name="Goeker M."/>
        </authorList>
    </citation>
    <scope>NUCLEOTIDE SEQUENCE [LARGE SCALE GENOMIC DNA]</scope>
    <source>
        <strain evidence="19 20">DSM 24176</strain>
    </source>
</reference>
<evidence type="ECO:0000256" key="7">
    <source>
        <dbReference type="ARBA" id="ARBA00022430"/>
    </source>
</evidence>
<dbReference type="GO" id="GO:0009098">
    <property type="term" value="P:L-leucine biosynthetic process"/>
    <property type="evidence" value="ECO:0007669"/>
    <property type="project" value="UniProtKB-UniRule"/>
</dbReference>
<dbReference type="FunFam" id="3.40.718.10:FF:000028">
    <property type="entry name" value="3-isopropylmalate dehydrogenase"/>
    <property type="match status" value="1"/>
</dbReference>
<organism evidence="19 20">
    <name type="scientific">Natranaerovirga hydrolytica</name>
    <dbReference type="NCBI Taxonomy" id="680378"/>
    <lineage>
        <taxon>Bacteria</taxon>
        <taxon>Bacillati</taxon>
        <taxon>Bacillota</taxon>
        <taxon>Clostridia</taxon>
        <taxon>Lachnospirales</taxon>
        <taxon>Natranaerovirgaceae</taxon>
        <taxon>Natranaerovirga</taxon>
    </lineage>
</organism>
<keyword evidence="10 16" id="KW-0479">Metal-binding</keyword>
<keyword evidence="8 16" id="KW-0963">Cytoplasm</keyword>
<feature type="binding site" evidence="16">
    <location>
        <position position="147"/>
    </location>
    <ligand>
        <name>substrate</name>
    </ligand>
</feature>
<protein>
    <recommendedName>
        <fullName evidence="16">3-isopropylmalate dehydrogenase</fullName>
        <ecNumber evidence="16">1.1.1.85</ecNumber>
    </recommendedName>
    <alternativeName>
        <fullName evidence="16">3-IPM-DH</fullName>
    </alternativeName>
    <alternativeName>
        <fullName evidence="16">Beta-IPM dehydrogenase</fullName>
        <shortName evidence="16">IMDH</shortName>
    </alternativeName>
</protein>
<evidence type="ECO:0000256" key="8">
    <source>
        <dbReference type="ARBA" id="ARBA00022490"/>
    </source>
</evidence>
<gene>
    <name evidence="16" type="primary">leuB</name>
    <name evidence="19" type="ORF">EDC19_0854</name>
</gene>
<evidence type="ECO:0000256" key="10">
    <source>
        <dbReference type="ARBA" id="ARBA00022723"/>
    </source>
</evidence>
<feature type="site" description="Important for catalysis" evidence="16">
    <location>
        <position position="154"/>
    </location>
</feature>
<feature type="binding site" evidence="16">
    <location>
        <position position="231"/>
    </location>
    <ligand>
        <name>substrate</name>
    </ligand>
</feature>
<evidence type="ECO:0000313" key="19">
    <source>
        <dbReference type="EMBL" id="TCK98434.1"/>
    </source>
</evidence>
<comment type="cofactor">
    <cofactor evidence="16 17">
        <name>Mg(2+)</name>
        <dbReference type="ChEBI" id="CHEBI:18420"/>
    </cofactor>
    <cofactor evidence="16 17">
        <name>Mn(2+)</name>
        <dbReference type="ChEBI" id="CHEBI:29035"/>
    </cofactor>
    <text evidence="16 17">Binds 1 Mg(2+) or Mn(2+) ion per subunit.</text>
</comment>
<dbReference type="PROSITE" id="PS00470">
    <property type="entry name" value="IDH_IMDH"/>
    <property type="match status" value="1"/>
</dbReference>